<proteinExistence type="predicted"/>
<comment type="caution">
    <text evidence="1">The sequence shown here is derived from an EMBL/GenBank/DDBJ whole genome shotgun (WGS) entry which is preliminary data.</text>
</comment>
<gene>
    <name evidence="1" type="ORF">KSF_105680</name>
</gene>
<dbReference type="RefSeq" id="WP_220211012.1">
    <property type="nucleotide sequence ID" value="NZ_BNJK01000002.1"/>
</dbReference>
<dbReference type="Proteomes" id="UP000597444">
    <property type="component" value="Unassembled WGS sequence"/>
</dbReference>
<dbReference type="EMBL" id="BNJK01000002">
    <property type="protein sequence ID" value="GHP00521.1"/>
    <property type="molecule type" value="Genomic_DNA"/>
</dbReference>
<name>A0A8J3IXZ2_9CHLR</name>
<dbReference type="AlphaFoldDB" id="A0A8J3IXZ2"/>
<protein>
    <submittedName>
        <fullName evidence="1">Uncharacterized protein</fullName>
    </submittedName>
</protein>
<sequence>MHVSICFKGHLDPSWQSWLEGLQIRHMSDGTTMLTGTLQDQPALYGVLNKLNQLNLSLLFLESNDKAENKGG</sequence>
<evidence type="ECO:0000313" key="2">
    <source>
        <dbReference type="Proteomes" id="UP000597444"/>
    </source>
</evidence>
<evidence type="ECO:0000313" key="1">
    <source>
        <dbReference type="EMBL" id="GHP00521.1"/>
    </source>
</evidence>
<organism evidence="1 2">
    <name type="scientific">Reticulibacter mediterranei</name>
    <dbReference type="NCBI Taxonomy" id="2778369"/>
    <lineage>
        <taxon>Bacteria</taxon>
        <taxon>Bacillati</taxon>
        <taxon>Chloroflexota</taxon>
        <taxon>Ktedonobacteria</taxon>
        <taxon>Ktedonobacterales</taxon>
        <taxon>Reticulibacteraceae</taxon>
        <taxon>Reticulibacter</taxon>
    </lineage>
</organism>
<keyword evidence="2" id="KW-1185">Reference proteome</keyword>
<reference evidence="1" key="1">
    <citation type="submission" date="2020-10" db="EMBL/GenBank/DDBJ databases">
        <title>Taxonomic study of unclassified bacteria belonging to the class Ktedonobacteria.</title>
        <authorList>
            <person name="Yabe S."/>
            <person name="Wang C.M."/>
            <person name="Zheng Y."/>
            <person name="Sakai Y."/>
            <person name="Cavaletti L."/>
            <person name="Monciardini P."/>
            <person name="Donadio S."/>
        </authorList>
    </citation>
    <scope>NUCLEOTIDE SEQUENCE</scope>
    <source>
        <strain evidence="1">ID150040</strain>
    </source>
</reference>
<accession>A0A8J3IXZ2</accession>